<dbReference type="GO" id="GO:0008168">
    <property type="term" value="F:methyltransferase activity"/>
    <property type="evidence" value="ECO:0007669"/>
    <property type="project" value="UniProtKB-KW"/>
</dbReference>
<dbReference type="RefSeq" id="WP_175517814.1">
    <property type="nucleotide sequence ID" value="NZ_FNQP01000003.1"/>
</dbReference>
<feature type="active site" evidence="6">
    <location>
        <position position="362"/>
    </location>
</feature>
<accession>A0A1H3X0C2</accession>
<dbReference type="GO" id="GO:0032259">
    <property type="term" value="P:methylation"/>
    <property type="evidence" value="ECO:0007669"/>
    <property type="project" value="UniProtKB-KW"/>
</dbReference>
<dbReference type="InterPro" id="IPR003333">
    <property type="entry name" value="CMAS"/>
</dbReference>
<evidence type="ECO:0000256" key="4">
    <source>
        <dbReference type="ARBA" id="ARBA00022691"/>
    </source>
</evidence>
<dbReference type="STRING" id="525918.SAMN05660964_00540"/>
<keyword evidence="3" id="KW-0808">Transferase</keyword>
<dbReference type="NCBIfam" id="NF008686">
    <property type="entry name" value="PRK11705.1"/>
    <property type="match status" value="1"/>
</dbReference>
<dbReference type="InterPro" id="IPR029063">
    <property type="entry name" value="SAM-dependent_MTases_sf"/>
</dbReference>
<dbReference type="AlphaFoldDB" id="A0A1H3X0C2"/>
<evidence type="ECO:0000313" key="7">
    <source>
        <dbReference type="EMBL" id="SDZ92827.1"/>
    </source>
</evidence>
<keyword evidence="5" id="KW-0443">Lipid metabolism</keyword>
<gene>
    <name evidence="7" type="ORF">SAMN05660964_00540</name>
</gene>
<name>A0A1H3X0C2_9GAMM</name>
<evidence type="ECO:0000256" key="6">
    <source>
        <dbReference type="PIRSR" id="PIRSR003085-1"/>
    </source>
</evidence>
<evidence type="ECO:0000256" key="5">
    <source>
        <dbReference type="ARBA" id="ARBA00023098"/>
    </source>
</evidence>
<dbReference type="CDD" id="cd02440">
    <property type="entry name" value="AdoMet_MTases"/>
    <property type="match status" value="1"/>
</dbReference>
<dbReference type="SUPFAM" id="SSF53335">
    <property type="entry name" value="S-adenosyl-L-methionine-dependent methyltransferases"/>
    <property type="match status" value="1"/>
</dbReference>
<proteinExistence type="inferred from homology"/>
<keyword evidence="8" id="KW-1185">Reference proteome</keyword>
<comment type="similarity">
    <text evidence="1">Belongs to the CFA/CMAS family.</text>
</comment>
<dbReference type="Gene3D" id="3.40.50.150">
    <property type="entry name" value="Vaccinia Virus protein VP39"/>
    <property type="match status" value="1"/>
</dbReference>
<dbReference type="EMBL" id="FNQP01000003">
    <property type="protein sequence ID" value="SDZ92827.1"/>
    <property type="molecule type" value="Genomic_DNA"/>
</dbReference>
<evidence type="ECO:0000256" key="1">
    <source>
        <dbReference type="ARBA" id="ARBA00010815"/>
    </source>
</evidence>
<keyword evidence="2" id="KW-0489">Methyltransferase</keyword>
<dbReference type="PANTHER" id="PTHR43667">
    <property type="entry name" value="CYCLOPROPANE-FATTY-ACYL-PHOSPHOLIPID SYNTHASE"/>
    <property type="match status" value="1"/>
</dbReference>
<dbReference type="GO" id="GO:0008610">
    <property type="term" value="P:lipid biosynthetic process"/>
    <property type="evidence" value="ECO:0007669"/>
    <property type="project" value="InterPro"/>
</dbReference>
<keyword evidence="4" id="KW-0949">S-adenosyl-L-methionine</keyword>
<dbReference type="PANTHER" id="PTHR43667:SF1">
    <property type="entry name" value="CYCLOPROPANE-FATTY-ACYL-PHOSPHOLIPID SYNTHASE"/>
    <property type="match status" value="1"/>
</dbReference>
<reference evidence="7 8" key="1">
    <citation type="submission" date="2016-10" db="EMBL/GenBank/DDBJ databases">
        <authorList>
            <person name="de Groot N.N."/>
        </authorList>
    </citation>
    <scope>NUCLEOTIDE SEQUENCE [LARGE SCALE GENOMIC DNA]</scope>
    <source>
        <strain evidence="7 8">DSM 21228</strain>
    </source>
</reference>
<dbReference type="InterPro" id="IPR050723">
    <property type="entry name" value="CFA/CMAS"/>
</dbReference>
<evidence type="ECO:0000256" key="2">
    <source>
        <dbReference type="ARBA" id="ARBA00022603"/>
    </source>
</evidence>
<dbReference type="Proteomes" id="UP000199397">
    <property type="component" value="Unassembled WGS sequence"/>
</dbReference>
<organism evidence="7 8">
    <name type="scientific">Thiothrix caldifontis</name>
    <dbReference type="NCBI Taxonomy" id="525918"/>
    <lineage>
        <taxon>Bacteria</taxon>
        <taxon>Pseudomonadati</taxon>
        <taxon>Pseudomonadota</taxon>
        <taxon>Gammaproteobacteria</taxon>
        <taxon>Thiotrichales</taxon>
        <taxon>Thiotrichaceae</taxon>
        <taxon>Thiothrix</taxon>
    </lineage>
</organism>
<protein>
    <submittedName>
        <fullName evidence="7">Cyclopropane-fatty-acyl-phospholipid synthase</fullName>
    </submittedName>
</protein>
<evidence type="ECO:0000256" key="3">
    <source>
        <dbReference type="ARBA" id="ARBA00022679"/>
    </source>
</evidence>
<evidence type="ECO:0000313" key="8">
    <source>
        <dbReference type="Proteomes" id="UP000199397"/>
    </source>
</evidence>
<dbReference type="Pfam" id="PF02353">
    <property type="entry name" value="CMAS"/>
    <property type="match status" value="1"/>
</dbReference>
<sequence length="392" mass="45635">MSTPTVQHTDKSVFQIPQRRMGRNERSVRMLLASAGVGVEGKQAFDLDVHDSRFYRRILQQGSLGMGESYMDGWWDCSSIDSLTTRLLQANLDEILRHNPQFWLQVLRTRLFNLQSSHRAYQVADMHYNLGNDLFVMMLDSRMCYSCGYWKDASDLEQAQLNKLDLLCRKLALQPGEQVLDIGCGWGSFAQYAASHHGVKVTGVTVSREQQVLAEERCRGLPVDIRLQDYRDIMGQFDKVVSVGMFEHVGLKNYTAYFSMVQRVLKPDGVFVLHTIATDRQVEATDPWIERYIFPNGKLPTLAQIAWACEPHFVVEDVQNFGTDYDTTLLAWQQRFSVAWPELQQRYTARFRRMWEYYLLTCAGAFRSRQLQLFQLVLRQRNRQRQRYDAPR</sequence>
<dbReference type="PIRSF" id="PIRSF003085">
    <property type="entry name" value="CMAS"/>
    <property type="match status" value="1"/>
</dbReference>